<dbReference type="InterPro" id="IPR017871">
    <property type="entry name" value="ABC_transporter-like_CS"/>
</dbReference>
<keyword evidence="3" id="KW-0547">Nucleotide-binding</keyword>
<dbReference type="InterPro" id="IPR011527">
    <property type="entry name" value="ABC1_TM_dom"/>
</dbReference>
<dbReference type="InterPro" id="IPR003439">
    <property type="entry name" value="ABC_transporter-like_ATP-bd"/>
</dbReference>
<dbReference type="InterPro" id="IPR017750">
    <property type="entry name" value="ATPase_T1SS"/>
</dbReference>
<dbReference type="SUPFAM" id="SSF90123">
    <property type="entry name" value="ABC transporter transmembrane region"/>
    <property type="match status" value="1"/>
</dbReference>
<proteinExistence type="predicted"/>
<dbReference type="PANTHER" id="PTHR43394">
    <property type="entry name" value="ATP-DEPENDENT PERMEASE MDL1, MITOCHONDRIAL"/>
    <property type="match status" value="1"/>
</dbReference>
<organism evidence="11 12">
    <name type="scientific">Tistrella bauzanensis</name>
    <dbReference type="NCBI Taxonomy" id="657419"/>
    <lineage>
        <taxon>Bacteria</taxon>
        <taxon>Pseudomonadati</taxon>
        <taxon>Pseudomonadota</taxon>
        <taxon>Alphaproteobacteria</taxon>
        <taxon>Geminicoccales</taxon>
        <taxon>Geminicoccaceae</taxon>
        <taxon>Tistrella</taxon>
    </lineage>
</organism>
<reference evidence="12" key="1">
    <citation type="journal article" date="2019" name="Int. J. Syst. Evol. Microbiol.">
        <title>The Global Catalogue of Microorganisms (GCM) 10K type strain sequencing project: providing services to taxonomists for standard genome sequencing and annotation.</title>
        <authorList>
            <consortium name="The Broad Institute Genomics Platform"/>
            <consortium name="The Broad Institute Genome Sequencing Center for Infectious Disease"/>
            <person name="Wu L."/>
            <person name="Ma J."/>
        </authorList>
    </citation>
    <scope>NUCLEOTIDE SEQUENCE [LARGE SCALE GENOMIC DNA]</scope>
    <source>
        <strain evidence="12">CGMCC 1.10188</strain>
    </source>
</reference>
<feature type="compositionally biased region" description="Basic and acidic residues" evidence="7">
    <location>
        <begin position="598"/>
        <end position="608"/>
    </location>
</feature>
<dbReference type="Pfam" id="PF00005">
    <property type="entry name" value="ABC_tran"/>
    <property type="match status" value="1"/>
</dbReference>
<evidence type="ECO:0000256" key="5">
    <source>
        <dbReference type="ARBA" id="ARBA00022989"/>
    </source>
</evidence>
<keyword evidence="12" id="KW-1185">Reference proteome</keyword>
<evidence type="ECO:0000256" key="7">
    <source>
        <dbReference type="SAM" id="MobiDB-lite"/>
    </source>
</evidence>
<dbReference type="PROSITE" id="PS50893">
    <property type="entry name" value="ABC_TRANSPORTER_2"/>
    <property type="match status" value="1"/>
</dbReference>
<feature type="domain" description="ABC transmembrane type-1" evidence="10">
    <location>
        <begin position="38"/>
        <end position="316"/>
    </location>
</feature>
<protein>
    <submittedName>
        <fullName evidence="11">Peptide ABC transporter ATP-binidng protein</fullName>
    </submittedName>
</protein>
<comment type="subcellular location">
    <subcellularLocation>
        <location evidence="1">Cell membrane</location>
        <topology evidence="1">Multi-pass membrane protein</topology>
    </subcellularLocation>
</comment>
<accession>A0ABQ1IAU5</accession>
<dbReference type="InterPro" id="IPR036640">
    <property type="entry name" value="ABC1_TM_sf"/>
</dbReference>
<dbReference type="InterPro" id="IPR039421">
    <property type="entry name" value="Type_1_exporter"/>
</dbReference>
<dbReference type="PROSITE" id="PS50929">
    <property type="entry name" value="ABC_TM1F"/>
    <property type="match status" value="1"/>
</dbReference>
<feature type="region of interest" description="Disordered" evidence="7">
    <location>
        <begin position="578"/>
        <end position="608"/>
    </location>
</feature>
<gene>
    <name evidence="11" type="ORF">GCM10011505_04210</name>
</gene>
<feature type="transmembrane region" description="Helical" evidence="8">
    <location>
        <begin position="38"/>
        <end position="60"/>
    </location>
</feature>
<dbReference type="InterPro" id="IPR003593">
    <property type="entry name" value="AAA+_ATPase"/>
</dbReference>
<dbReference type="Gene3D" id="1.20.1560.10">
    <property type="entry name" value="ABC transporter type 1, transmembrane domain"/>
    <property type="match status" value="1"/>
</dbReference>
<dbReference type="InterPro" id="IPR027417">
    <property type="entry name" value="P-loop_NTPase"/>
</dbReference>
<evidence type="ECO:0000256" key="2">
    <source>
        <dbReference type="ARBA" id="ARBA00022692"/>
    </source>
</evidence>
<dbReference type="EMBL" id="BMDZ01000002">
    <property type="protein sequence ID" value="GGB26113.1"/>
    <property type="molecule type" value="Genomic_DNA"/>
</dbReference>
<dbReference type="Gene3D" id="3.40.50.300">
    <property type="entry name" value="P-loop containing nucleotide triphosphate hydrolases"/>
    <property type="match status" value="1"/>
</dbReference>
<keyword evidence="5 8" id="KW-1133">Transmembrane helix</keyword>
<feature type="domain" description="ABC transporter" evidence="9">
    <location>
        <begin position="350"/>
        <end position="585"/>
    </location>
</feature>
<evidence type="ECO:0000256" key="8">
    <source>
        <dbReference type="SAM" id="Phobius"/>
    </source>
</evidence>
<dbReference type="PROSITE" id="PS00211">
    <property type="entry name" value="ABC_TRANSPORTER_1"/>
    <property type="match status" value="1"/>
</dbReference>
<keyword evidence="2 8" id="KW-0812">Transmembrane</keyword>
<comment type="caution">
    <text evidence="11">The sequence shown here is derived from an EMBL/GenBank/DDBJ whole genome shotgun (WGS) entry which is preliminary data.</text>
</comment>
<evidence type="ECO:0000256" key="1">
    <source>
        <dbReference type="ARBA" id="ARBA00004651"/>
    </source>
</evidence>
<dbReference type="PANTHER" id="PTHR43394:SF1">
    <property type="entry name" value="ATP-BINDING CASSETTE SUB-FAMILY B MEMBER 10, MITOCHONDRIAL"/>
    <property type="match status" value="1"/>
</dbReference>
<feature type="compositionally biased region" description="Low complexity" evidence="7">
    <location>
        <begin position="579"/>
        <end position="594"/>
    </location>
</feature>
<dbReference type="Proteomes" id="UP000603352">
    <property type="component" value="Unassembled WGS sequence"/>
</dbReference>
<dbReference type="SUPFAM" id="SSF52540">
    <property type="entry name" value="P-loop containing nucleoside triphosphate hydrolases"/>
    <property type="match status" value="1"/>
</dbReference>
<evidence type="ECO:0000313" key="12">
    <source>
        <dbReference type="Proteomes" id="UP000603352"/>
    </source>
</evidence>
<evidence type="ECO:0000256" key="6">
    <source>
        <dbReference type="ARBA" id="ARBA00023136"/>
    </source>
</evidence>
<evidence type="ECO:0000256" key="3">
    <source>
        <dbReference type="ARBA" id="ARBA00022741"/>
    </source>
</evidence>
<dbReference type="Pfam" id="PF00664">
    <property type="entry name" value="ABC_membrane"/>
    <property type="match status" value="1"/>
</dbReference>
<evidence type="ECO:0000259" key="10">
    <source>
        <dbReference type="PROSITE" id="PS50929"/>
    </source>
</evidence>
<keyword evidence="6 8" id="KW-0472">Membrane</keyword>
<dbReference type="NCBIfam" id="TIGR03375">
    <property type="entry name" value="type_I_sec_LssB"/>
    <property type="match status" value="1"/>
</dbReference>
<feature type="transmembrane region" description="Helical" evidence="8">
    <location>
        <begin position="174"/>
        <end position="191"/>
    </location>
</feature>
<dbReference type="SMART" id="SM00382">
    <property type="entry name" value="AAA"/>
    <property type="match status" value="1"/>
</dbReference>
<feature type="transmembrane region" description="Helical" evidence="8">
    <location>
        <begin position="144"/>
        <end position="168"/>
    </location>
</feature>
<evidence type="ECO:0000256" key="4">
    <source>
        <dbReference type="ARBA" id="ARBA00022840"/>
    </source>
</evidence>
<evidence type="ECO:0000313" key="11">
    <source>
        <dbReference type="EMBL" id="GGB26113.1"/>
    </source>
</evidence>
<dbReference type="CDD" id="cd18587">
    <property type="entry name" value="ABC_6TM_LapB_like"/>
    <property type="match status" value="1"/>
</dbReference>
<feature type="transmembrane region" description="Helical" evidence="8">
    <location>
        <begin position="72"/>
        <end position="89"/>
    </location>
</feature>
<name>A0ABQ1IAU5_9PROT</name>
<sequence>MTGHDIDGSPMDRLHPSKRPGHWFWGSVRREWRAFGQIALAAAVINLFALGSSLFIMTIYDRVIPNDAIESLVALTLGMVLVLVFDFLLKMLRGHVIDVAGQAADERIGRRVFGHVLRIPLEHRAGSSGAFAATVREFESLRDFLTSASLAAFVDLPFVALFLGVILIVGGPLVWVPALAVPLVVAAGLLVQPMLARAAREGHKAAQTKHGVLVETVGALEGVKGARAERVMARRWRDSVELQAAIQSKSRFWSQLAINLASFVQQGAQVAIVFLGVFLVREGTVSIGALIASVILCGRALAPLAQVATLLTRLNHAAQSYRAIDRLMALTATVEPGRTYLTRPRIDGRITFRGVSFTYPRGRQPALTQAGFIVQPGEKVAVLGRIGSGKSTIVRLAAGLYGPSEGTVLLDDVDLRQLHPDELSRHVTAVLQDAPLFSGTVRDNILMGADEPSDERMLAAAGVAGVHDFIGGMTDGYDVMLGERGEGLSGGQRQAIALARALVSPARVLVMDEPTASMDVRSETLFVKRLKPHLGDRTLILVTHRMSMLELVDRVIVLDHGRVVADGPKAEVLSALQGPVADAPANRPDAAPTPAKMPKREATRGHLD</sequence>
<dbReference type="RefSeq" id="WP_229707743.1">
    <property type="nucleotide sequence ID" value="NZ_BMDZ01000002.1"/>
</dbReference>
<keyword evidence="4" id="KW-0067">ATP-binding</keyword>
<evidence type="ECO:0000259" key="9">
    <source>
        <dbReference type="PROSITE" id="PS50893"/>
    </source>
</evidence>